<accession>A0ABR7XTQ4</accession>
<evidence type="ECO:0000259" key="1">
    <source>
        <dbReference type="PROSITE" id="PS51459"/>
    </source>
</evidence>
<gene>
    <name evidence="2" type="ORF">H8B21_13340</name>
</gene>
<dbReference type="InterPro" id="IPR003812">
    <property type="entry name" value="Fido"/>
</dbReference>
<dbReference type="Pfam" id="PF02661">
    <property type="entry name" value="Fic"/>
    <property type="match status" value="1"/>
</dbReference>
<dbReference type="Gene3D" id="1.10.3290.10">
    <property type="entry name" value="Fido-like domain"/>
    <property type="match status" value="1"/>
</dbReference>
<reference evidence="2 3" key="1">
    <citation type="submission" date="2020-08" db="EMBL/GenBank/DDBJ databases">
        <title>Sphingobacterium sp. DN00404 isolated from aquaculture water.</title>
        <authorList>
            <person name="Zhang M."/>
        </authorList>
    </citation>
    <scope>NUCLEOTIDE SEQUENCE [LARGE SCALE GENOMIC DNA]</scope>
    <source>
        <strain evidence="2 3">KCTC 42746</strain>
    </source>
</reference>
<dbReference type="PANTHER" id="PTHR13504">
    <property type="entry name" value="FIDO DOMAIN-CONTAINING PROTEIN DDB_G0283145"/>
    <property type="match status" value="1"/>
</dbReference>
<dbReference type="PANTHER" id="PTHR13504:SF38">
    <property type="entry name" value="FIDO DOMAIN-CONTAINING PROTEIN"/>
    <property type="match status" value="1"/>
</dbReference>
<feature type="domain" description="Fido" evidence="1">
    <location>
        <begin position="251"/>
        <end position="403"/>
    </location>
</feature>
<dbReference type="RefSeq" id="WP_190314268.1">
    <property type="nucleotide sequence ID" value="NZ_JACNYL010000003.1"/>
</dbReference>
<keyword evidence="3" id="KW-1185">Reference proteome</keyword>
<dbReference type="EMBL" id="JACNYL010000003">
    <property type="protein sequence ID" value="MBD1422555.1"/>
    <property type="molecule type" value="Genomic_DNA"/>
</dbReference>
<dbReference type="Proteomes" id="UP000651112">
    <property type="component" value="Unassembled WGS sequence"/>
</dbReference>
<evidence type="ECO:0000313" key="3">
    <source>
        <dbReference type="Proteomes" id="UP000651112"/>
    </source>
</evidence>
<comment type="caution">
    <text evidence="2">The sequence shown here is derived from an EMBL/GenBank/DDBJ whole genome shotgun (WGS) entry which is preliminary data.</text>
</comment>
<proteinExistence type="predicted"/>
<dbReference type="SUPFAM" id="SSF140931">
    <property type="entry name" value="Fic-like"/>
    <property type="match status" value="1"/>
</dbReference>
<dbReference type="InterPro" id="IPR036597">
    <property type="entry name" value="Fido-like_dom_sf"/>
</dbReference>
<sequence>MKNNCFSQNITVFHGRSAPEAGYLAGYAALLSAFDLQLPLPDVLSIISHKHKHYTTPQWRIFTPRYQPEDTLMGHLTFALKYEGIDLGLLKKLFERVPRHELTELIAMERTGQYSRKIWFLYEWLMDRQLNLPDLTTGNYVEVVDTSIQYGVVRTMENSKRHRVRNNLPGTKDFCPMIRRTAVLDEFIHADLPERIQTIMGRIHPDIMARTAAFLLLKDSKASYAIEGEKPPQNRAQRWGRAIGQAGQKPISTDELIRLQQVVIDNPRFTKMGYREQEGFVGEHDRLYGTPIPDHISAKWKDVQQLVNGLILTGDKLEQEAEFDAVLAAAMIAFGFVFIHPFVDGNGRIHRYLMHHVLLRKEYVPKGMIFPVSSIILERLDEYRRTLEAFSIPRLDFVEWRPDGKNNVQILNETIDLYRYFDATKQAEFLYSCVMQTIEQTIPEEVEYLEKYDQMKDYLDNVFEMPDKMVALAVRFLEQGNGKFSERAKNKEFQELSADEATQIEHKYQDIFGIKSS</sequence>
<name>A0ABR7XTQ4_9SPHI</name>
<organism evidence="2 3">
    <name type="scientific">Sphingobacterium chuzhouense</name>
    <dbReference type="NCBI Taxonomy" id="1742264"/>
    <lineage>
        <taxon>Bacteria</taxon>
        <taxon>Pseudomonadati</taxon>
        <taxon>Bacteroidota</taxon>
        <taxon>Sphingobacteriia</taxon>
        <taxon>Sphingobacteriales</taxon>
        <taxon>Sphingobacteriaceae</taxon>
        <taxon>Sphingobacterium</taxon>
    </lineage>
</organism>
<dbReference type="InterPro" id="IPR040198">
    <property type="entry name" value="Fido_containing"/>
</dbReference>
<evidence type="ECO:0000313" key="2">
    <source>
        <dbReference type="EMBL" id="MBD1422555.1"/>
    </source>
</evidence>
<dbReference type="PROSITE" id="PS51459">
    <property type="entry name" value="FIDO"/>
    <property type="match status" value="1"/>
</dbReference>
<protein>
    <submittedName>
        <fullName evidence="2">Fic family protein</fullName>
    </submittedName>
</protein>